<gene>
    <name evidence="2" type="ORF">HOO69_20415</name>
</gene>
<keyword evidence="1" id="KW-0812">Transmembrane</keyword>
<reference evidence="2 3" key="1">
    <citation type="submission" date="2020-05" db="EMBL/GenBank/DDBJ databases">
        <title>First description outside Europe of the emergent pathogen for shellfish aquaculture Vibrio europaeus.</title>
        <authorList>
            <person name="Dubert J."/>
            <person name="Rojas R."/>
        </authorList>
    </citation>
    <scope>NUCLEOTIDE SEQUENCE [LARGE SCALE GENOMIC DNA]</scope>
    <source>
        <strain evidence="2 3">NPI-1</strain>
    </source>
</reference>
<keyword evidence="1" id="KW-1133">Transmembrane helix</keyword>
<accession>A0AAE7DZT3</accession>
<dbReference type="RefSeq" id="WP_171802993.1">
    <property type="nucleotide sequence ID" value="NZ_CP053543.1"/>
</dbReference>
<evidence type="ECO:0000256" key="1">
    <source>
        <dbReference type="SAM" id="Phobius"/>
    </source>
</evidence>
<evidence type="ECO:0000313" key="2">
    <source>
        <dbReference type="EMBL" id="QJY38920.1"/>
    </source>
</evidence>
<sequence length="108" mass="12203">MDTWKTAFFTCLVLMMGSTLYLGFALIDAGISYTYQQESLKTAIKSNEVLSRVVLASSKAYTQEDLLHLLREIDPNAFIAQEKDQLIIGDITFKFENNVLVEVVQYGI</sequence>
<proteinExistence type="predicted"/>
<dbReference type="EMBL" id="CP053543">
    <property type="protein sequence ID" value="QJY38920.1"/>
    <property type="molecule type" value="Genomic_DNA"/>
</dbReference>
<feature type="transmembrane region" description="Helical" evidence="1">
    <location>
        <begin position="6"/>
        <end position="27"/>
    </location>
</feature>
<evidence type="ECO:0000313" key="3">
    <source>
        <dbReference type="Proteomes" id="UP000501443"/>
    </source>
</evidence>
<dbReference type="Proteomes" id="UP000501443">
    <property type="component" value="Chromosome 2"/>
</dbReference>
<protein>
    <submittedName>
        <fullName evidence="2">Uncharacterized protein</fullName>
    </submittedName>
</protein>
<name>A0AAE7DZT3_9VIBR</name>
<keyword evidence="1" id="KW-0472">Membrane</keyword>
<dbReference type="AlphaFoldDB" id="A0AAE7DZT3"/>
<organism evidence="2 3">
    <name type="scientific">Vibrio europaeus</name>
    <dbReference type="NCBI Taxonomy" id="300876"/>
    <lineage>
        <taxon>Bacteria</taxon>
        <taxon>Pseudomonadati</taxon>
        <taxon>Pseudomonadota</taxon>
        <taxon>Gammaproteobacteria</taxon>
        <taxon>Vibrionales</taxon>
        <taxon>Vibrionaceae</taxon>
        <taxon>Vibrio</taxon>
        <taxon>Vibrio oreintalis group</taxon>
    </lineage>
</organism>